<organism evidence="2 3">
    <name type="scientific">Glycine soja</name>
    <name type="common">Wild soybean</name>
    <dbReference type="NCBI Taxonomy" id="3848"/>
    <lineage>
        <taxon>Eukaryota</taxon>
        <taxon>Viridiplantae</taxon>
        <taxon>Streptophyta</taxon>
        <taxon>Embryophyta</taxon>
        <taxon>Tracheophyta</taxon>
        <taxon>Spermatophyta</taxon>
        <taxon>Magnoliopsida</taxon>
        <taxon>eudicotyledons</taxon>
        <taxon>Gunneridae</taxon>
        <taxon>Pentapetalae</taxon>
        <taxon>rosids</taxon>
        <taxon>fabids</taxon>
        <taxon>Fabales</taxon>
        <taxon>Fabaceae</taxon>
        <taxon>Papilionoideae</taxon>
        <taxon>50 kb inversion clade</taxon>
        <taxon>NPAAA clade</taxon>
        <taxon>indigoferoid/millettioid clade</taxon>
        <taxon>Phaseoleae</taxon>
        <taxon>Glycine</taxon>
        <taxon>Glycine subgen. Soja</taxon>
    </lineage>
</organism>
<keyword evidence="3" id="KW-1185">Reference proteome</keyword>
<protein>
    <recommendedName>
        <fullName evidence="1">RNase H type-1 domain-containing protein</fullName>
    </recommendedName>
</protein>
<feature type="domain" description="RNase H type-1" evidence="1">
    <location>
        <begin position="30"/>
        <end position="75"/>
    </location>
</feature>
<evidence type="ECO:0000313" key="2">
    <source>
        <dbReference type="EMBL" id="RZC19603.1"/>
    </source>
</evidence>
<dbReference type="InterPro" id="IPR002156">
    <property type="entry name" value="RNaseH_domain"/>
</dbReference>
<dbReference type="Pfam" id="PF13456">
    <property type="entry name" value="RVT_3"/>
    <property type="match status" value="1"/>
</dbReference>
<reference evidence="2 3" key="1">
    <citation type="submission" date="2018-09" db="EMBL/GenBank/DDBJ databases">
        <title>A high-quality reference genome of wild soybean provides a powerful tool to mine soybean genomes.</title>
        <authorList>
            <person name="Xie M."/>
            <person name="Chung C.Y.L."/>
            <person name="Li M.-W."/>
            <person name="Wong F.-L."/>
            <person name="Chan T.-F."/>
            <person name="Lam H.-M."/>
        </authorList>
    </citation>
    <scope>NUCLEOTIDE SEQUENCE [LARGE SCALE GENOMIC DNA]</scope>
    <source>
        <strain evidence="3">cv. W05</strain>
        <tissue evidence="2">Hypocotyl of etiolated seedlings</tissue>
    </source>
</reference>
<dbReference type="GO" id="GO:0003676">
    <property type="term" value="F:nucleic acid binding"/>
    <property type="evidence" value="ECO:0007669"/>
    <property type="project" value="InterPro"/>
</dbReference>
<dbReference type="InterPro" id="IPR036397">
    <property type="entry name" value="RNaseH_sf"/>
</dbReference>
<dbReference type="AlphaFoldDB" id="A0A445L8Q9"/>
<gene>
    <name evidence="2" type="ORF">D0Y65_006437</name>
</gene>
<evidence type="ECO:0000259" key="1">
    <source>
        <dbReference type="Pfam" id="PF13456"/>
    </source>
</evidence>
<proteinExistence type="predicted"/>
<dbReference type="Proteomes" id="UP000289340">
    <property type="component" value="Chromosome 3"/>
</dbReference>
<dbReference type="GO" id="GO:0004523">
    <property type="term" value="F:RNA-DNA hybrid ribonuclease activity"/>
    <property type="evidence" value="ECO:0007669"/>
    <property type="project" value="InterPro"/>
</dbReference>
<dbReference type="EMBL" id="QZWG01000003">
    <property type="protein sequence ID" value="RZC19603.1"/>
    <property type="molecule type" value="Genomic_DNA"/>
</dbReference>
<dbReference type="Gene3D" id="3.30.420.10">
    <property type="entry name" value="Ribonuclease H-like superfamily/Ribonuclease H"/>
    <property type="match status" value="1"/>
</dbReference>
<dbReference type="PANTHER" id="PTHR47723:SF13">
    <property type="entry name" value="PUTATIVE-RELATED"/>
    <property type="match status" value="1"/>
</dbReference>
<evidence type="ECO:0000313" key="3">
    <source>
        <dbReference type="Proteomes" id="UP000289340"/>
    </source>
</evidence>
<dbReference type="InterPro" id="IPR053151">
    <property type="entry name" value="RNase_H-like"/>
</dbReference>
<comment type="caution">
    <text evidence="2">The sequence shown here is derived from an EMBL/GenBank/DDBJ whole genome shotgun (WGS) entry which is preliminary data.</text>
</comment>
<sequence>MVILRLMEEITSYPNGIRWSPPPEGLFKLNYDGAVNCNSLKVSAGGVVRDSHGNFVIGFTTTPDSCTINIAELWASTD</sequence>
<name>A0A445L8Q9_GLYSO</name>
<dbReference type="PANTHER" id="PTHR47723">
    <property type="entry name" value="OS05G0353850 PROTEIN"/>
    <property type="match status" value="1"/>
</dbReference>
<accession>A0A445L8Q9</accession>